<dbReference type="Proteomes" id="UP000235803">
    <property type="component" value="Unassembled WGS sequence"/>
</dbReference>
<dbReference type="EMBL" id="PNRF01000001">
    <property type="protein sequence ID" value="PMR78759.1"/>
    <property type="molecule type" value="Genomic_DNA"/>
</dbReference>
<name>A0A2N7UE96_9GAMM</name>
<dbReference type="RefSeq" id="WP_102651438.1">
    <property type="nucleotide sequence ID" value="NZ_PNRF01000001.1"/>
</dbReference>
<protein>
    <submittedName>
        <fullName evidence="1">Uncharacterized protein</fullName>
    </submittedName>
</protein>
<dbReference type="AlphaFoldDB" id="A0A2N7UE96"/>
<evidence type="ECO:0000313" key="1">
    <source>
        <dbReference type="EMBL" id="PMR78759.1"/>
    </source>
</evidence>
<evidence type="ECO:0000313" key="2">
    <source>
        <dbReference type="Proteomes" id="UP000235803"/>
    </source>
</evidence>
<sequence length="188" mass="20740">MKVITPEREEQRDAWLARLCADIYGREAGLSPLVTFTGTRQVLFAHEAARLWALADDQERPGALALLVLDESGSGMSLALSASPGGDRESERRLIRELVLKAPLRVETGDQDAEAFYRRCGITRWFAAPGGRRIGLAQKHPAQSVDDIIPALGYDDAAILRRFKHDPHFFEREKALFVAALAAFPDGA</sequence>
<accession>A0A2N7UE96</accession>
<dbReference type="OrthoDB" id="6181807at2"/>
<organism evidence="1 2">
    <name type="scientific">Billgrantia endophytica</name>
    <dbReference type="NCBI Taxonomy" id="2033802"/>
    <lineage>
        <taxon>Bacteria</taxon>
        <taxon>Pseudomonadati</taxon>
        <taxon>Pseudomonadota</taxon>
        <taxon>Gammaproteobacteria</taxon>
        <taxon>Oceanospirillales</taxon>
        <taxon>Halomonadaceae</taxon>
        <taxon>Billgrantia</taxon>
    </lineage>
</organism>
<comment type="caution">
    <text evidence="1">The sequence shown here is derived from an EMBL/GenBank/DDBJ whole genome shotgun (WGS) entry which is preliminary data.</text>
</comment>
<reference evidence="1 2" key="1">
    <citation type="submission" date="2018-01" db="EMBL/GenBank/DDBJ databases">
        <title>Halomonas endophytica sp. nov., isolated from storage liquid in the stems of Populus euphratica.</title>
        <authorList>
            <person name="Chen C."/>
        </authorList>
    </citation>
    <scope>NUCLEOTIDE SEQUENCE [LARGE SCALE GENOMIC DNA]</scope>
    <source>
        <strain evidence="1 2">MC28</strain>
    </source>
</reference>
<gene>
    <name evidence="1" type="ORF">C1H69_00370</name>
</gene>
<proteinExistence type="predicted"/>
<keyword evidence="2" id="KW-1185">Reference proteome</keyword>